<comment type="similarity">
    <text evidence="1 5">Belongs to the cytochrome P450 family.</text>
</comment>
<name>B2AQ52_PODAN</name>
<dbReference type="RefSeq" id="XP_001906325.1">
    <property type="nucleotide sequence ID" value="XM_001906290.1"/>
</dbReference>
<keyword evidence="4 5" id="KW-0408">Iron</keyword>
<reference evidence="8" key="2">
    <citation type="submission" date="2008-07" db="EMBL/GenBank/DDBJ databases">
        <authorList>
            <person name="Genoscope - CEA"/>
        </authorList>
    </citation>
    <scope>NUCLEOTIDE SEQUENCE</scope>
    <source>
        <strain evidence="8">S mat+</strain>
    </source>
</reference>
<dbReference type="GeneID" id="6190027"/>
<dbReference type="PANTHER" id="PTHR46300">
    <property type="entry name" value="P450, PUTATIVE (EUROFUNG)-RELATED-RELATED"/>
    <property type="match status" value="1"/>
</dbReference>
<accession>B2AQ52</accession>
<evidence type="ECO:0000256" key="3">
    <source>
        <dbReference type="ARBA" id="ARBA00023002"/>
    </source>
</evidence>
<dbReference type="HOGENOM" id="CLU_001570_2_1_1"/>
<dbReference type="InterPro" id="IPR001128">
    <property type="entry name" value="Cyt_P450"/>
</dbReference>
<dbReference type="AlphaFoldDB" id="B2AQ52"/>
<keyword evidence="2 5" id="KW-0479">Metal-binding</keyword>
<dbReference type="GO" id="GO:0016705">
    <property type="term" value="F:oxidoreductase activity, acting on paired donors, with incorporation or reduction of molecular oxygen"/>
    <property type="evidence" value="ECO:0007669"/>
    <property type="project" value="InterPro"/>
</dbReference>
<evidence type="ECO:0000256" key="4">
    <source>
        <dbReference type="ARBA" id="ARBA00023004"/>
    </source>
</evidence>
<feature type="signal peptide" evidence="7">
    <location>
        <begin position="1"/>
        <end position="21"/>
    </location>
</feature>
<keyword evidence="6" id="KW-0472">Membrane</keyword>
<dbReference type="PANTHER" id="PTHR46300:SF6">
    <property type="entry name" value="CYTOCHROME P450 2C30"/>
    <property type="match status" value="1"/>
</dbReference>
<evidence type="ECO:0000256" key="6">
    <source>
        <dbReference type="SAM" id="Phobius"/>
    </source>
</evidence>
<dbReference type="EMBL" id="CU633895">
    <property type="protein sequence ID" value="CAP66991.1"/>
    <property type="molecule type" value="Genomic_DNA"/>
</dbReference>
<dbReference type="VEuPathDB" id="FungiDB:PODANS_4_5310"/>
<feature type="transmembrane region" description="Helical" evidence="6">
    <location>
        <begin position="291"/>
        <end position="312"/>
    </location>
</feature>
<keyword evidence="5" id="KW-0503">Monooxygenase</keyword>
<feature type="chain" id="PRO_5002775296" evidence="7">
    <location>
        <begin position="22"/>
        <end position="532"/>
    </location>
</feature>
<keyword evidence="3 5" id="KW-0560">Oxidoreductase</keyword>
<protein>
    <submittedName>
        <fullName evidence="8">Podospora anserina S mat+ genomic DNA chromosome 4, supercontig 4</fullName>
    </submittedName>
</protein>
<dbReference type="InterPro" id="IPR017972">
    <property type="entry name" value="Cyt_P450_CS"/>
</dbReference>
<evidence type="ECO:0000256" key="5">
    <source>
        <dbReference type="RuleBase" id="RU000461"/>
    </source>
</evidence>
<evidence type="ECO:0000256" key="7">
    <source>
        <dbReference type="SAM" id="SignalP"/>
    </source>
</evidence>
<keyword evidence="5" id="KW-0349">Heme</keyword>
<dbReference type="KEGG" id="pan:PODANSg3353"/>
<keyword evidence="7" id="KW-0732">Signal</keyword>
<dbReference type="GO" id="GO:0005506">
    <property type="term" value="F:iron ion binding"/>
    <property type="evidence" value="ECO:0007669"/>
    <property type="project" value="InterPro"/>
</dbReference>
<dbReference type="GO" id="GO:0020037">
    <property type="term" value="F:heme binding"/>
    <property type="evidence" value="ECO:0007669"/>
    <property type="project" value="InterPro"/>
</dbReference>
<dbReference type="OrthoDB" id="1103324at2759"/>
<evidence type="ECO:0000256" key="1">
    <source>
        <dbReference type="ARBA" id="ARBA00010617"/>
    </source>
</evidence>
<sequence>MQLVTAGLLALVLLVATVVHLIKEFQKINDPNGPPGPTQLPYIGRIHDLPINFMWLKFKEWADKHGAGGFYRTQMLGVNVLVITDETVAEDLLVKRAKYNSDRPNIQSLFDSKSSEGSMEYLPLMGRNKYWARQRKLTHAYITEATNVKYNGVMYHEAKRWMANLIQNPDNFQASLEDMAAKVMCQLTWDDPSLSTYCTKSAWGLLRQMSPAGPITNVLTPLWHLPMFMNPWKKAERKRHDEQSAWWQERYLTTRDKMAQGGRVRNCWTRQYIEKTSLKTNISGDYEASCVIGMLALVGIFTVAGPLSYWLVTMVHYPEWQAAVQKEIDEKCEGRMPTLEDAPNLPILRACIKETMRWKPNVPTGVAHETEADDPGWPTFQAPLTQFPTIKGMTSFGWGQRQCLGMSLTQDELIVACGALAWTFNLKPKHDPATGMNHPVPLDKSNSLLIIKPDPFQMSFEPRSEKRKEEALRLWAESDARDRADRAKFFQEARLAQQTAIVPDNGLFDVLAEKKDEASIQIRRVNSYGPQV</sequence>
<gene>
    <name evidence="8" type="ORF">PODANS_4_5310</name>
</gene>
<evidence type="ECO:0000256" key="2">
    <source>
        <dbReference type="ARBA" id="ARBA00022723"/>
    </source>
</evidence>
<dbReference type="Gene3D" id="1.10.630.10">
    <property type="entry name" value="Cytochrome P450"/>
    <property type="match status" value="2"/>
</dbReference>
<reference evidence="8" key="1">
    <citation type="journal article" date="2008" name="Genome Biol.">
        <title>The genome sequence of the model ascomycete fungus Podospora anserina.</title>
        <authorList>
            <person name="Espagne E."/>
            <person name="Lespinet O."/>
            <person name="Malagnac F."/>
            <person name="Da Silva C."/>
            <person name="Jaillon O."/>
            <person name="Porcel B.M."/>
            <person name="Couloux A."/>
            <person name="Aury J.-M."/>
            <person name="Segurens B."/>
            <person name="Poulain J."/>
            <person name="Anthouard V."/>
            <person name="Grossetete S."/>
            <person name="Khalili H."/>
            <person name="Coppin E."/>
            <person name="Dequard-Chablat M."/>
            <person name="Picard M."/>
            <person name="Contamine V."/>
            <person name="Arnaise S."/>
            <person name="Bourdais A."/>
            <person name="Berteaux-Lecellier V."/>
            <person name="Gautheret D."/>
            <person name="de Vries R.P."/>
            <person name="Battaglia E."/>
            <person name="Coutinho P.M."/>
            <person name="Danchin E.G.J."/>
            <person name="Henrissat B."/>
            <person name="El Khoury R."/>
            <person name="Sainsard-Chanet A."/>
            <person name="Boivin A."/>
            <person name="Pinan-Lucarre B."/>
            <person name="Sellem C.H."/>
            <person name="Debuchy R."/>
            <person name="Wincker P."/>
            <person name="Weissenbach J."/>
            <person name="Silar P."/>
        </authorList>
    </citation>
    <scope>NUCLEOTIDE SEQUENCE [LARGE SCALE GENOMIC DNA]</scope>
    <source>
        <strain evidence="8">S mat+</strain>
    </source>
</reference>
<dbReference type="PRINTS" id="PR00463">
    <property type="entry name" value="EP450I"/>
</dbReference>
<dbReference type="SUPFAM" id="SSF48264">
    <property type="entry name" value="Cytochrome P450"/>
    <property type="match status" value="1"/>
</dbReference>
<evidence type="ECO:0000313" key="8">
    <source>
        <dbReference type="EMBL" id="CAP66991.1"/>
    </source>
</evidence>
<dbReference type="InterPro" id="IPR002401">
    <property type="entry name" value="Cyt_P450_E_grp-I"/>
</dbReference>
<dbReference type="GO" id="GO:0004497">
    <property type="term" value="F:monooxygenase activity"/>
    <property type="evidence" value="ECO:0007669"/>
    <property type="project" value="UniProtKB-KW"/>
</dbReference>
<dbReference type="InterPro" id="IPR036396">
    <property type="entry name" value="Cyt_P450_sf"/>
</dbReference>
<dbReference type="InterPro" id="IPR050364">
    <property type="entry name" value="Cytochrome_P450_fung"/>
</dbReference>
<dbReference type="PROSITE" id="PS00086">
    <property type="entry name" value="CYTOCHROME_P450"/>
    <property type="match status" value="1"/>
</dbReference>
<keyword evidence="6" id="KW-1133">Transmembrane helix</keyword>
<proteinExistence type="inferred from homology"/>
<dbReference type="Pfam" id="PF00067">
    <property type="entry name" value="p450"/>
    <property type="match status" value="1"/>
</dbReference>
<keyword evidence="6" id="KW-0812">Transmembrane</keyword>
<organism evidence="8">
    <name type="scientific">Podospora anserina (strain S / ATCC MYA-4624 / DSM 980 / FGSC 10383)</name>
    <name type="common">Pleurage anserina</name>
    <dbReference type="NCBI Taxonomy" id="515849"/>
    <lineage>
        <taxon>Eukaryota</taxon>
        <taxon>Fungi</taxon>
        <taxon>Dikarya</taxon>
        <taxon>Ascomycota</taxon>
        <taxon>Pezizomycotina</taxon>
        <taxon>Sordariomycetes</taxon>
        <taxon>Sordariomycetidae</taxon>
        <taxon>Sordariales</taxon>
        <taxon>Podosporaceae</taxon>
        <taxon>Podospora</taxon>
        <taxon>Podospora anserina</taxon>
    </lineage>
</organism>